<dbReference type="InterPro" id="IPR007504">
    <property type="entry name" value="H/ACA_rnp_Gar1/Naf1"/>
</dbReference>
<feature type="compositionally biased region" description="Acidic residues" evidence="9">
    <location>
        <begin position="311"/>
        <end position="327"/>
    </location>
</feature>
<evidence type="ECO:0000256" key="4">
    <source>
        <dbReference type="ARBA" id="ARBA00022517"/>
    </source>
</evidence>
<name>A0AAQ3QM65_9LILI</name>
<comment type="subcellular location">
    <subcellularLocation>
        <location evidence="1">Nucleus</location>
    </subcellularLocation>
</comment>
<keyword evidence="11" id="KW-1185">Reference proteome</keyword>
<dbReference type="InterPro" id="IPR038664">
    <property type="entry name" value="Gar1/Naf1_Cbf5-bd_sf"/>
</dbReference>
<keyword evidence="6" id="KW-0597">Phosphoprotein</keyword>
<evidence type="ECO:0000256" key="3">
    <source>
        <dbReference type="ARBA" id="ARBA00021438"/>
    </source>
</evidence>
<evidence type="ECO:0000256" key="2">
    <source>
        <dbReference type="ARBA" id="ARBA00009801"/>
    </source>
</evidence>
<dbReference type="InterPro" id="IPR009000">
    <property type="entry name" value="Transl_B-barrel_sf"/>
</dbReference>
<keyword evidence="4" id="KW-0690">Ribosome biogenesis</keyword>
<proteinExistence type="inferred from homology"/>
<feature type="region of interest" description="Disordered" evidence="9">
    <location>
        <begin position="305"/>
        <end position="386"/>
    </location>
</feature>
<accession>A0AAQ3QM65</accession>
<evidence type="ECO:0000256" key="5">
    <source>
        <dbReference type="ARBA" id="ARBA00022552"/>
    </source>
</evidence>
<evidence type="ECO:0000256" key="7">
    <source>
        <dbReference type="ARBA" id="ARBA00022884"/>
    </source>
</evidence>
<dbReference type="FunFam" id="2.40.10.230:FF:000002">
    <property type="entry name" value="H/ACA ribonucleoprotein complex non-core subunit NAF1"/>
    <property type="match status" value="1"/>
</dbReference>
<feature type="compositionally biased region" description="Basic residues" evidence="9">
    <location>
        <begin position="567"/>
        <end position="578"/>
    </location>
</feature>
<organism evidence="10 11">
    <name type="scientific">Canna indica</name>
    <name type="common">Indian-shot</name>
    <dbReference type="NCBI Taxonomy" id="4628"/>
    <lineage>
        <taxon>Eukaryota</taxon>
        <taxon>Viridiplantae</taxon>
        <taxon>Streptophyta</taxon>
        <taxon>Embryophyta</taxon>
        <taxon>Tracheophyta</taxon>
        <taxon>Spermatophyta</taxon>
        <taxon>Magnoliopsida</taxon>
        <taxon>Liliopsida</taxon>
        <taxon>Zingiberales</taxon>
        <taxon>Cannaceae</taxon>
        <taxon>Canna</taxon>
    </lineage>
</organism>
<dbReference type="PANTHER" id="PTHR31633:SF1">
    <property type="entry name" value="H_ACA RIBONUCLEOPROTEIN COMPLEX NON-CORE SUBUNIT NAF1"/>
    <property type="match status" value="1"/>
</dbReference>
<dbReference type="GO" id="GO:0005732">
    <property type="term" value="C:sno(s)RNA-containing ribonucleoprotein complex"/>
    <property type="evidence" value="ECO:0007669"/>
    <property type="project" value="InterPro"/>
</dbReference>
<evidence type="ECO:0000256" key="1">
    <source>
        <dbReference type="ARBA" id="ARBA00004123"/>
    </source>
</evidence>
<dbReference type="GO" id="GO:0005634">
    <property type="term" value="C:nucleus"/>
    <property type="evidence" value="ECO:0007669"/>
    <property type="project" value="UniProtKB-SubCell"/>
</dbReference>
<keyword evidence="10" id="KW-0687">Ribonucleoprotein</keyword>
<keyword evidence="5" id="KW-0698">rRNA processing</keyword>
<feature type="compositionally biased region" description="Basic and acidic residues" evidence="9">
    <location>
        <begin position="339"/>
        <end position="353"/>
    </location>
</feature>
<keyword evidence="7" id="KW-0694">RNA-binding</keyword>
<dbReference type="PANTHER" id="PTHR31633">
    <property type="entry name" value="H/ACA RIBONUCLEOPROTEIN COMPLEX NON-CORE SUBUNIT NAF1"/>
    <property type="match status" value="1"/>
</dbReference>
<dbReference type="SUPFAM" id="SSF50447">
    <property type="entry name" value="Translation proteins"/>
    <property type="match status" value="1"/>
</dbReference>
<dbReference type="GO" id="GO:0000493">
    <property type="term" value="P:box H/ACA snoRNP assembly"/>
    <property type="evidence" value="ECO:0007669"/>
    <property type="project" value="InterPro"/>
</dbReference>
<feature type="compositionally biased region" description="Acidic residues" evidence="9">
    <location>
        <begin position="112"/>
        <end position="143"/>
    </location>
</feature>
<feature type="region of interest" description="Disordered" evidence="9">
    <location>
        <begin position="1"/>
        <end position="177"/>
    </location>
</feature>
<evidence type="ECO:0000256" key="6">
    <source>
        <dbReference type="ARBA" id="ARBA00022553"/>
    </source>
</evidence>
<reference evidence="10 11" key="1">
    <citation type="submission" date="2023-10" db="EMBL/GenBank/DDBJ databases">
        <title>Chromosome-scale genome assembly provides insights into flower coloration mechanisms of Canna indica.</title>
        <authorList>
            <person name="Li C."/>
        </authorList>
    </citation>
    <scope>NUCLEOTIDE SEQUENCE [LARGE SCALE GENOMIC DNA]</scope>
    <source>
        <tissue evidence="10">Flower</tissue>
    </source>
</reference>
<gene>
    <name evidence="10" type="ORF">Cni_G26544</name>
</gene>
<dbReference type="Pfam" id="PF04410">
    <property type="entry name" value="Gar1"/>
    <property type="match status" value="1"/>
</dbReference>
<feature type="region of interest" description="Disordered" evidence="9">
    <location>
        <begin position="555"/>
        <end position="578"/>
    </location>
</feature>
<keyword evidence="8" id="KW-0539">Nucleus</keyword>
<evidence type="ECO:0000256" key="9">
    <source>
        <dbReference type="SAM" id="MobiDB-lite"/>
    </source>
</evidence>
<protein>
    <recommendedName>
        <fullName evidence="3">H/ACA ribonucleoprotein complex non-core subunit NAF1</fullName>
    </recommendedName>
</protein>
<dbReference type="GO" id="GO:0001522">
    <property type="term" value="P:pseudouridine synthesis"/>
    <property type="evidence" value="ECO:0007669"/>
    <property type="project" value="InterPro"/>
</dbReference>
<dbReference type="EMBL" id="CP136897">
    <property type="protein sequence ID" value="WOL17751.1"/>
    <property type="molecule type" value="Genomic_DNA"/>
</dbReference>
<dbReference type="GO" id="GO:0006364">
    <property type="term" value="P:rRNA processing"/>
    <property type="evidence" value="ECO:0007669"/>
    <property type="project" value="UniProtKB-KW"/>
</dbReference>
<evidence type="ECO:0000256" key="8">
    <source>
        <dbReference type="ARBA" id="ARBA00023242"/>
    </source>
</evidence>
<dbReference type="Gene3D" id="2.40.10.230">
    <property type="entry name" value="Probable tRNA pseudouridine synthase domain"/>
    <property type="match status" value="1"/>
</dbReference>
<dbReference type="InterPro" id="IPR040309">
    <property type="entry name" value="Naf1"/>
</dbReference>
<comment type="similarity">
    <text evidence="2">Belongs to the NAF1 family.</text>
</comment>
<sequence length="578" mass="62503">MMDDRKRNPSSPEDGLAHGPPSLSPTSNSSVEALVESRREEQGSSFREVAEGEAVSISAAPNSDAFASNGPEHASPLDGKMESVNMTGNFDDHLPDTGVAAVEGEERREEPLAEDDDSSGDDGSIELEADDSESDESSSEDSDSSTSTSSEEEEEVCDRSHGEGGEGLEVLIGSDDEEDAVRGPIKSMNELEVLPSVPKVEVSLKPYHQTFPVGVISSVLGNRVIVEGSMNHKPLDEGSIIWITETRTPLGIVDEIFGPVKNPYYVVRHNSEKDVPIGISSGTAVSFVMDFANYVLDKDLRKKGYDASGEHDEEISNEVEFSDDEKEAEYKKSLRQGKRGTDSRKFGKQEKGTSNKKSHVRGAGAQKGMMSPGLHGSGALEHSVPSQNAPCMAPSYQLPQQPNAILNHGILFSQQMNASLVYRMLMPPQQQLPLAIPTQQLLNSVLTHGMPPAQHQQIAALAGPQMNWPRSPQLGNQAYFQQHHNDSLMDNPYRMQSEQQLLQTLGTPAMPQMGLFNSSTSFLPPMLVPHSGVGQASTVHGMQGVPGLRSNQFNPGSSSVRGIMPHGRGRAGLFRRGK</sequence>
<dbReference type="AlphaFoldDB" id="A0AAQ3QM65"/>
<dbReference type="Proteomes" id="UP001327560">
    <property type="component" value="Chromosome 8"/>
</dbReference>
<dbReference type="GO" id="GO:0003723">
    <property type="term" value="F:RNA binding"/>
    <property type="evidence" value="ECO:0007669"/>
    <property type="project" value="UniProtKB-KW"/>
</dbReference>
<evidence type="ECO:0000313" key="10">
    <source>
        <dbReference type="EMBL" id="WOL17751.1"/>
    </source>
</evidence>
<evidence type="ECO:0000313" key="11">
    <source>
        <dbReference type="Proteomes" id="UP001327560"/>
    </source>
</evidence>